<reference evidence="3" key="2">
    <citation type="submission" date="2020-09" db="EMBL/GenBank/DDBJ databases">
        <authorList>
            <person name="Sun Q."/>
            <person name="Sedlacek I."/>
        </authorList>
    </citation>
    <scope>NUCLEOTIDE SEQUENCE</scope>
    <source>
        <strain evidence="3">CCM 8711</strain>
    </source>
</reference>
<gene>
    <name evidence="3" type="ORF">GCM10011425_08460</name>
</gene>
<feature type="signal peptide" evidence="1">
    <location>
        <begin position="1"/>
        <end position="20"/>
    </location>
</feature>
<evidence type="ECO:0000313" key="4">
    <source>
        <dbReference type="Proteomes" id="UP000662074"/>
    </source>
</evidence>
<sequence length="661" mass="75922">MKKIFTSLAVSLLAVTFAAAQEKVVTTTQAYGKIDKADLSMKVCDFEKDANAMVLFDKGDVYYDNDFNIILERHKRVKILTESGKKEADVRIEYYGGNKFEYLTGLQGEIFNLNNDNVEITKLDKKQIFTEVVDKSRLALVFTFPNVKAGSVIEYKYKQTINSLSAIPDWFFQEDIPVRHSELVTTIPDYFYFRTQQRNSRPFTKYATSVDSRSITGGSGNTPLLLNENKTRYVMSNVASMVKEPYMTSEVDNLQCIYFQLSNFNPPAGFSQSYSNSWAKVGGILADDEDFGLQLRKKLTGEETIIAKAKSFKTDEQKIAYVFNEVKNNMKWNSVDRWYTNDGTPKAWEKKTGNSAEVNLILYRLLKQSGVKAYPMVVSTREHGKVNPAYSFLYQFNRAVVYIPIDSTRRYILDATSKYNSYLETPANLLNSYGLFIDKENKRYDIVFLQREAPVRHVVMINADILPDGKMSGLAQISNFCYDRYASIENYKTNGEKKYIDYLRDNDNNLSITALKMDNIEADSLPLTQQIKFNLNLTSSDKDYIIFNPNLFTSMKTNPFLSENRFSDIDFGHTNNYNLTGIYKIPAGYKSDALPKSISIVMPDQSIICRRMVIEQDGSIMVRYTINYNKVIYGKENYPDLQVFYKKMHELLNEQVVLKKS</sequence>
<evidence type="ECO:0000313" key="3">
    <source>
        <dbReference type="EMBL" id="GGI49634.1"/>
    </source>
</evidence>
<accession>A0A917J992</accession>
<dbReference type="Proteomes" id="UP000662074">
    <property type="component" value="Unassembled WGS sequence"/>
</dbReference>
<dbReference type="RefSeq" id="WP_188414057.1">
    <property type="nucleotide sequence ID" value="NZ_BMDO01000001.1"/>
</dbReference>
<evidence type="ECO:0000259" key="2">
    <source>
        <dbReference type="Pfam" id="PF12969"/>
    </source>
</evidence>
<proteinExistence type="predicted"/>
<dbReference type="Gene3D" id="2.60.40.3140">
    <property type="match status" value="1"/>
</dbReference>
<comment type="caution">
    <text evidence="3">The sequence shown here is derived from an EMBL/GenBank/DDBJ whole genome shotgun (WGS) entry which is preliminary data.</text>
</comment>
<evidence type="ECO:0000256" key="1">
    <source>
        <dbReference type="SAM" id="SignalP"/>
    </source>
</evidence>
<keyword evidence="4" id="KW-1185">Reference proteome</keyword>
<dbReference type="Pfam" id="PF12969">
    <property type="entry name" value="DUF3857"/>
    <property type="match status" value="1"/>
</dbReference>
<feature type="domain" description="DUF3857" evidence="2">
    <location>
        <begin position="72"/>
        <end position="199"/>
    </location>
</feature>
<keyword evidence="1" id="KW-0732">Signal</keyword>
<protein>
    <recommendedName>
        <fullName evidence="2">DUF3857 domain-containing protein</fullName>
    </recommendedName>
</protein>
<name>A0A917J992_9SPHI</name>
<reference evidence="3" key="1">
    <citation type="journal article" date="2014" name="Int. J. Syst. Evol. Microbiol.">
        <title>Complete genome sequence of Corynebacterium casei LMG S-19264T (=DSM 44701T), isolated from a smear-ripened cheese.</title>
        <authorList>
            <consortium name="US DOE Joint Genome Institute (JGI-PGF)"/>
            <person name="Walter F."/>
            <person name="Albersmeier A."/>
            <person name="Kalinowski J."/>
            <person name="Ruckert C."/>
        </authorList>
    </citation>
    <scope>NUCLEOTIDE SEQUENCE</scope>
    <source>
        <strain evidence="3">CCM 8711</strain>
    </source>
</reference>
<organism evidence="3 4">
    <name type="scientific">Mucilaginibacter galii</name>
    <dbReference type="NCBI Taxonomy" id="2005073"/>
    <lineage>
        <taxon>Bacteria</taxon>
        <taxon>Pseudomonadati</taxon>
        <taxon>Bacteroidota</taxon>
        <taxon>Sphingobacteriia</taxon>
        <taxon>Sphingobacteriales</taxon>
        <taxon>Sphingobacteriaceae</taxon>
        <taxon>Mucilaginibacter</taxon>
    </lineage>
</organism>
<dbReference type="Gene3D" id="3.10.620.30">
    <property type="match status" value="1"/>
</dbReference>
<dbReference type="InterPro" id="IPR024618">
    <property type="entry name" value="DUF3857"/>
</dbReference>
<dbReference type="Gene3D" id="2.60.120.1130">
    <property type="match status" value="1"/>
</dbReference>
<dbReference type="EMBL" id="BMDO01000001">
    <property type="protein sequence ID" value="GGI49634.1"/>
    <property type="molecule type" value="Genomic_DNA"/>
</dbReference>
<feature type="chain" id="PRO_5037678617" description="DUF3857 domain-containing protein" evidence="1">
    <location>
        <begin position="21"/>
        <end position="661"/>
    </location>
</feature>
<dbReference type="AlphaFoldDB" id="A0A917J992"/>